<dbReference type="RefSeq" id="WP_119988187.1">
    <property type="nucleotide sequence ID" value="NZ_CP032489.1"/>
</dbReference>
<gene>
    <name evidence="6" type="primary">prmA</name>
    <name evidence="7" type="ORF">D6B99_10955</name>
</gene>
<comment type="subcellular location">
    <subcellularLocation>
        <location evidence="6">Cytoplasm</location>
    </subcellularLocation>
</comment>
<sequence>MKTYIEIIIEHIDNEKSDILLALLSEQGFEGFEETNSSLKAFIDKELYKEHLLNDLAAKEGFSFRLQNIEEQNWNALWESNFEPVVVDDFVAVRAIFHQEKFKVEHEILITPKMSFGTGHHATTFMMMQQMRHLNFENKNVLDFGTGTGVLAILAEQLGASEVLALDNDDWSIENGIENVKANHCKKITVRKAHSALTENKFAIILANINKNVILANAETLANQLIEGGILLLSGLLSEDEQDIIQTFSSFKLHHTNTEKRAQWISMLWKKE</sequence>
<dbReference type="GO" id="GO:0005737">
    <property type="term" value="C:cytoplasm"/>
    <property type="evidence" value="ECO:0007669"/>
    <property type="project" value="UniProtKB-SubCell"/>
</dbReference>
<keyword evidence="7" id="KW-0689">Ribosomal protein</keyword>
<evidence type="ECO:0000313" key="8">
    <source>
        <dbReference type="Proteomes" id="UP000266118"/>
    </source>
</evidence>
<name>A0A386HRJ9_9BACT</name>
<evidence type="ECO:0000256" key="6">
    <source>
        <dbReference type="HAMAP-Rule" id="MF_00735"/>
    </source>
</evidence>
<organism evidence="7 8">
    <name type="scientific">Arachidicoccus soli</name>
    <dbReference type="NCBI Taxonomy" id="2341117"/>
    <lineage>
        <taxon>Bacteria</taxon>
        <taxon>Pseudomonadati</taxon>
        <taxon>Bacteroidota</taxon>
        <taxon>Chitinophagia</taxon>
        <taxon>Chitinophagales</taxon>
        <taxon>Chitinophagaceae</taxon>
        <taxon>Arachidicoccus</taxon>
    </lineage>
</organism>
<dbReference type="Proteomes" id="UP000266118">
    <property type="component" value="Chromosome"/>
</dbReference>
<dbReference type="InterPro" id="IPR029063">
    <property type="entry name" value="SAM-dependent_MTases_sf"/>
</dbReference>
<dbReference type="PANTHER" id="PTHR43648">
    <property type="entry name" value="ELECTRON TRANSFER FLAVOPROTEIN BETA SUBUNIT LYSINE METHYLTRANSFERASE"/>
    <property type="match status" value="1"/>
</dbReference>
<comment type="function">
    <text evidence="6">Methylates ribosomal protein L11.</text>
</comment>
<keyword evidence="7" id="KW-0687">Ribonucleoprotein</keyword>
<dbReference type="InterPro" id="IPR004498">
    <property type="entry name" value="Ribosomal_PrmA_MeTrfase"/>
</dbReference>
<evidence type="ECO:0000256" key="3">
    <source>
        <dbReference type="ARBA" id="ARBA00022603"/>
    </source>
</evidence>
<dbReference type="HAMAP" id="MF_00735">
    <property type="entry name" value="Methyltr_PrmA"/>
    <property type="match status" value="1"/>
</dbReference>
<dbReference type="GO" id="GO:0032259">
    <property type="term" value="P:methylation"/>
    <property type="evidence" value="ECO:0007669"/>
    <property type="project" value="UniProtKB-KW"/>
</dbReference>
<accession>A0A386HRJ9</accession>
<keyword evidence="4 6" id="KW-0808">Transferase</keyword>
<keyword evidence="8" id="KW-1185">Reference proteome</keyword>
<dbReference type="KEGG" id="ark:D6B99_10955"/>
<keyword evidence="2 6" id="KW-0963">Cytoplasm</keyword>
<dbReference type="GO" id="GO:0008276">
    <property type="term" value="F:protein methyltransferase activity"/>
    <property type="evidence" value="ECO:0007669"/>
    <property type="project" value="UniProtKB-UniRule"/>
</dbReference>
<dbReference type="Gene3D" id="3.40.50.150">
    <property type="entry name" value="Vaccinia Virus protein VP39"/>
    <property type="match status" value="1"/>
</dbReference>
<dbReference type="PANTHER" id="PTHR43648:SF1">
    <property type="entry name" value="ELECTRON TRANSFER FLAVOPROTEIN BETA SUBUNIT LYSINE METHYLTRANSFERASE"/>
    <property type="match status" value="1"/>
</dbReference>
<dbReference type="Pfam" id="PF06325">
    <property type="entry name" value="PrmA"/>
    <property type="match status" value="1"/>
</dbReference>
<keyword evidence="5 6" id="KW-0949">S-adenosyl-L-methionine</keyword>
<dbReference type="InterPro" id="IPR050078">
    <property type="entry name" value="Ribosomal_L11_MeTrfase_PrmA"/>
</dbReference>
<proteinExistence type="inferred from homology"/>
<dbReference type="CDD" id="cd02440">
    <property type="entry name" value="AdoMet_MTases"/>
    <property type="match status" value="1"/>
</dbReference>
<dbReference type="PIRSF" id="PIRSF000401">
    <property type="entry name" value="RPL11_MTase"/>
    <property type="match status" value="1"/>
</dbReference>
<feature type="binding site" evidence="6">
    <location>
        <position position="208"/>
    </location>
    <ligand>
        <name>S-adenosyl-L-methionine</name>
        <dbReference type="ChEBI" id="CHEBI:59789"/>
    </ligand>
</feature>
<feature type="binding site" evidence="6">
    <location>
        <position position="124"/>
    </location>
    <ligand>
        <name>S-adenosyl-L-methionine</name>
        <dbReference type="ChEBI" id="CHEBI:59789"/>
    </ligand>
</feature>
<evidence type="ECO:0000256" key="4">
    <source>
        <dbReference type="ARBA" id="ARBA00022679"/>
    </source>
</evidence>
<evidence type="ECO:0000313" key="7">
    <source>
        <dbReference type="EMBL" id="AYD48061.1"/>
    </source>
</evidence>
<dbReference type="AlphaFoldDB" id="A0A386HRJ9"/>
<dbReference type="EMBL" id="CP032489">
    <property type="protein sequence ID" value="AYD48061.1"/>
    <property type="molecule type" value="Genomic_DNA"/>
</dbReference>
<feature type="binding site" evidence="6">
    <location>
        <position position="145"/>
    </location>
    <ligand>
        <name>S-adenosyl-L-methionine</name>
        <dbReference type="ChEBI" id="CHEBI:59789"/>
    </ligand>
</feature>
<reference evidence="7 8" key="1">
    <citation type="submission" date="2018-09" db="EMBL/GenBank/DDBJ databases">
        <title>Arachidicoccus sp. nov., a bacterium isolated from soil.</title>
        <authorList>
            <person name="Weon H.-Y."/>
            <person name="Kwon S.-W."/>
            <person name="Lee S.A."/>
        </authorList>
    </citation>
    <scope>NUCLEOTIDE SEQUENCE [LARGE SCALE GENOMIC DNA]</scope>
    <source>
        <strain evidence="7 8">KIS59-12</strain>
    </source>
</reference>
<evidence type="ECO:0000256" key="2">
    <source>
        <dbReference type="ARBA" id="ARBA00022490"/>
    </source>
</evidence>
<dbReference type="NCBIfam" id="NF001785">
    <property type="entry name" value="PRK00517.2-2"/>
    <property type="match status" value="1"/>
</dbReference>
<evidence type="ECO:0000256" key="1">
    <source>
        <dbReference type="ARBA" id="ARBA00009741"/>
    </source>
</evidence>
<evidence type="ECO:0000256" key="5">
    <source>
        <dbReference type="ARBA" id="ARBA00022691"/>
    </source>
</evidence>
<protein>
    <recommendedName>
        <fullName evidence="6">Ribosomal protein L11 methyltransferase</fullName>
        <shortName evidence="6">L11 Mtase</shortName>
        <ecNumber evidence="6">2.1.1.-</ecNumber>
    </recommendedName>
</protein>
<comment type="similarity">
    <text evidence="1 6">Belongs to the methyltransferase superfamily. PrmA family.</text>
</comment>
<dbReference type="SUPFAM" id="SSF53335">
    <property type="entry name" value="S-adenosyl-L-methionine-dependent methyltransferases"/>
    <property type="match status" value="1"/>
</dbReference>
<keyword evidence="3 6" id="KW-0489">Methyltransferase</keyword>
<dbReference type="GO" id="GO:0005840">
    <property type="term" value="C:ribosome"/>
    <property type="evidence" value="ECO:0007669"/>
    <property type="project" value="UniProtKB-KW"/>
</dbReference>
<comment type="catalytic activity">
    <reaction evidence="6">
        <text>L-lysyl-[protein] + 3 S-adenosyl-L-methionine = N(6),N(6),N(6)-trimethyl-L-lysyl-[protein] + 3 S-adenosyl-L-homocysteine + 3 H(+)</text>
        <dbReference type="Rhea" id="RHEA:54192"/>
        <dbReference type="Rhea" id="RHEA-COMP:9752"/>
        <dbReference type="Rhea" id="RHEA-COMP:13826"/>
        <dbReference type="ChEBI" id="CHEBI:15378"/>
        <dbReference type="ChEBI" id="CHEBI:29969"/>
        <dbReference type="ChEBI" id="CHEBI:57856"/>
        <dbReference type="ChEBI" id="CHEBI:59789"/>
        <dbReference type="ChEBI" id="CHEBI:61961"/>
    </reaction>
</comment>
<dbReference type="EC" id="2.1.1.-" evidence="6"/>
<dbReference type="OrthoDB" id="9785995at2"/>
<feature type="binding site" evidence="6">
    <location>
        <position position="167"/>
    </location>
    <ligand>
        <name>S-adenosyl-L-methionine</name>
        <dbReference type="ChEBI" id="CHEBI:59789"/>
    </ligand>
</feature>